<feature type="chain" id="PRO_5040871648" evidence="1">
    <location>
        <begin position="25"/>
        <end position="135"/>
    </location>
</feature>
<keyword evidence="1" id="KW-0732">Signal</keyword>
<comment type="caution">
    <text evidence="2">The sequence shown here is derived from an EMBL/GenBank/DDBJ whole genome shotgun (WGS) entry which is preliminary data.</text>
</comment>
<dbReference type="Proteomes" id="UP001150569">
    <property type="component" value="Unassembled WGS sequence"/>
</dbReference>
<keyword evidence="3" id="KW-1185">Reference proteome</keyword>
<evidence type="ECO:0000313" key="2">
    <source>
        <dbReference type="EMBL" id="KAJ1912610.1"/>
    </source>
</evidence>
<organism evidence="2 3">
    <name type="scientific">Tieghemiomyces parasiticus</name>
    <dbReference type="NCBI Taxonomy" id="78921"/>
    <lineage>
        <taxon>Eukaryota</taxon>
        <taxon>Fungi</taxon>
        <taxon>Fungi incertae sedis</taxon>
        <taxon>Zoopagomycota</taxon>
        <taxon>Kickxellomycotina</taxon>
        <taxon>Dimargaritomycetes</taxon>
        <taxon>Dimargaritales</taxon>
        <taxon>Dimargaritaceae</taxon>
        <taxon>Tieghemiomyces</taxon>
    </lineage>
</organism>
<evidence type="ECO:0000256" key="1">
    <source>
        <dbReference type="SAM" id="SignalP"/>
    </source>
</evidence>
<sequence length="135" mass="14063">MQLPTLRTFALLTTLLLAAVQVQSSPIPNKNRDHDIKIDGFDKASEDVGDIGTGAAMMAIGGGKVVANTVGAAGNTVKGVGQSIHAGAHEIKKGVKKSLKHAFGGVEKAVDKVRNDAAKGIEHAGKRLRNDDDNE</sequence>
<evidence type="ECO:0000313" key="3">
    <source>
        <dbReference type="Proteomes" id="UP001150569"/>
    </source>
</evidence>
<feature type="signal peptide" evidence="1">
    <location>
        <begin position="1"/>
        <end position="24"/>
    </location>
</feature>
<proteinExistence type="predicted"/>
<gene>
    <name evidence="2" type="ORF">IWQ60_009590</name>
</gene>
<accession>A0A9W7ZMI3</accession>
<dbReference type="EMBL" id="JANBPT010000818">
    <property type="protein sequence ID" value="KAJ1912610.1"/>
    <property type="molecule type" value="Genomic_DNA"/>
</dbReference>
<reference evidence="2" key="1">
    <citation type="submission" date="2022-07" db="EMBL/GenBank/DDBJ databases">
        <title>Phylogenomic reconstructions and comparative analyses of Kickxellomycotina fungi.</title>
        <authorList>
            <person name="Reynolds N.K."/>
            <person name="Stajich J.E."/>
            <person name="Barry K."/>
            <person name="Grigoriev I.V."/>
            <person name="Crous P."/>
            <person name="Smith M.E."/>
        </authorList>
    </citation>
    <scope>NUCLEOTIDE SEQUENCE</scope>
    <source>
        <strain evidence="2">RSA 861</strain>
    </source>
</reference>
<dbReference type="AlphaFoldDB" id="A0A9W7ZMI3"/>
<name>A0A9W7ZMI3_9FUNG</name>
<protein>
    <submittedName>
        <fullName evidence="2">Uncharacterized protein</fullName>
    </submittedName>
</protein>